<evidence type="ECO:0000259" key="5">
    <source>
        <dbReference type="PROSITE" id="PS50404"/>
    </source>
</evidence>
<dbReference type="PROSITE" id="PS50405">
    <property type="entry name" value="GST_CTER"/>
    <property type="match status" value="1"/>
</dbReference>
<dbReference type="SFLD" id="SFLDS00019">
    <property type="entry name" value="Glutathione_Transferase_(cytos"/>
    <property type="match status" value="1"/>
</dbReference>
<name>A0A9P0DXL8_NEZVI</name>
<dbReference type="Pfam" id="PF02798">
    <property type="entry name" value="GST_N"/>
    <property type="match status" value="1"/>
</dbReference>
<dbReference type="EMBL" id="OV725077">
    <property type="protein sequence ID" value="CAH1388672.1"/>
    <property type="molecule type" value="Genomic_DNA"/>
</dbReference>
<dbReference type="PANTHER" id="PTHR11571:SF224">
    <property type="entry name" value="HEMATOPOIETIC PROSTAGLANDIN D SYNTHASE"/>
    <property type="match status" value="1"/>
</dbReference>
<dbReference type="CDD" id="cd03192">
    <property type="entry name" value="GST_C_Sigma_like"/>
    <property type="match status" value="1"/>
</dbReference>
<proteinExistence type="inferred from homology"/>
<dbReference type="Pfam" id="PF14497">
    <property type="entry name" value="GST_C_3"/>
    <property type="match status" value="1"/>
</dbReference>
<dbReference type="InterPro" id="IPR040079">
    <property type="entry name" value="Glutathione_S-Trfase"/>
</dbReference>
<dbReference type="Proteomes" id="UP001152798">
    <property type="component" value="Chromosome 1"/>
</dbReference>
<dbReference type="SFLD" id="SFLDG01205">
    <property type="entry name" value="AMPS.1"/>
    <property type="match status" value="1"/>
</dbReference>
<sequence>MTLYKLTYLDAKGLGESIRFILSYLEKEFEDIRLPFEILSQLRKMPEVPYGRVPYLEIDGAVMYQTTAILRFLAIEAGLNGSNNKENLNIDMIAGTVGDFITEIQRYIKAKEPAEKDYIKECLVKEIIPFYMDKFETLIAKEGYLANGKLSWVDMYAVGYFESIPGLVGFELFEKYPSFKALTKKIHSLPGVKDWIQKRPVANI</sequence>
<dbReference type="PANTHER" id="PTHR11571">
    <property type="entry name" value="GLUTATHIONE S-TRANSFERASE"/>
    <property type="match status" value="1"/>
</dbReference>
<keyword evidence="2" id="KW-0808">Transferase</keyword>
<dbReference type="InterPro" id="IPR004046">
    <property type="entry name" value="GST_C"/>
</dbReference>
<evidence type="ECO:0000256" key="4">
    <source>
        <dbReference type="ARBA" id="ARBA00047960"/>
    </source>
</evidence>
<comment type="similarity">
    <text evidence="3">Belongs to the GST superfamily. Sigma family.</text>
</comment>
<gene>
    <name evidence="7" type="ORF">NEZAVI_LOCUS242</name>
</gene>
<dbReference type="SFLD" id="SFLDG00363">
    <property type="entry name" value="AMPS_(cytGST):_Alpha-__Mu-__Pi"/>
    <property type="match status" value="1"/>
</dbReference>
<dbReference type="InterPro" id="IPR010987">
    <property type="entry name" value="Glutathione-S-Trfase_C-like"/>
</dbReference>
<dbReference type="FunFam" id="1.20.1050.10:FF:000030">
    <property type="entry name" value="Glutathione S-transferase S1"/>
    <property type="match status" value="1"/>
</dbReference>
<evidence type="ECO:0000259" key="6">
    <source>
        <dbReference type="PROSITE" id="PS50405"/>
    </source>
</evidence>
<dbReference type="SUPFAM" id="SSF47616">
    <property type="entry name" value="GST C-terminal domain-like"/>
    <property type="match status" value="1"/>
</dbReference>
<dbReference type="EC" id="2.5.1.18" evidence="1"/>
<evidence type="ECO:0000256" key="2">
    <source>
        <dbReference type="ARBA" id="ARBA00022679"/>
    </source>
</evidence>
<feature type="domain" description="GST N-terminal" evidence="5">
    <location>
        <begin position="2"/>
        <end position="81"/>
    </location>
</feature>
<dbReference type="GO" id="GO:0004364">
    <property type="term" value="F:glutathione transferase activity"/>
    <property type="evidence" value="ECO:0007669"/>
    <property type="project" value="UniProtKB-EC"/>
</dbReference>
<protein>
    <recommendedName>
        <fullName evidence="1">glutathione transferase</fullName>
        <ecNumber evidence="1">2.5.1.18</ecNumber>
    </recommendedName>
</protein>
<dbReference type="InterPro" id="IPR050213">
    <property type="entry name" value="GST_superfamily"/>
</dbReference>
<evidence type="ECO:0000313" key="8">
    <source>
        <dbReference type="Proteomes" id="UP001152798"/>
    </source>
</evidence>
<dbReference type="CDD" id="cd03039">
    <property type="entry name" value="GST_N_Sigma_like"/>
    <property type="match status" value="1"/>
</dbReference>
<evidence type="ECO:0000313" key="7">
    <source>
        <dbReference type="EMBL" id="CAH1388672.1"/>
    </source>
</evidence>
<comment type="catalytic activity">
    <reaction evidence="4">
        <text>RX + glutathione = an S-substituted glutathione + a halide anion + H(+)</text>
        <dbReference type="Rhea" id="RHEA:16437"/>
        <dbReference type="ChEBI" id="CHEBI:15378"/>
        <dbReference type="ChEBI" id="CHEBI:16042"/>
        <dbReference type="ChEBI" id="CHEBI:17792"/>
        <dbReference type="ChEBI" id="CHEBI:57925"/>
        <dbReference type="ChEBI" id="CHEBI:90779"/>
        <dbReference type="EC" id="2.5.1.18"/>
    </reaction>
</comment>
<dbReference type="AlphaFoldDB" id="A0A9P0DXL8"/>
<dbReference type="InterPro" id="IPR004045">
    <property type="entry name" value="Glutathione_S-Trfase_N"/>
</dbReference>
<dbReference type="Gene3D" id="1.20.1050.10">
    <property type="match status" value="1"/>
</dbReference>
<reference evidence="7" key="1">
    <citation type="submission" date="2022-01" db="EMBL/GenBank/DDBJ databases">
        <authorList>
            <person name="King R."/>
        </authorList>
    </citation>
    <scope>NUCLEOTIDE SEQUENCE</scope>
</reference>
<evidence type="ECO:0000256" key="1">
    <source>
        <dbReference type="ARBA" id="ARBA00012452"/>
    </source>
</evidence>
<organism evidence="7 8">
    <name type="scientific">Nezara viridula</name>
    <name type="common">Southern green stink bug</name>
    <name type="synonym">Cimex viridulus</name>
    <dbReference type="NCBI Taxonomy" id="85310"/>
    <lineage>
        <taxon>Eukaryota</taxon>
        <taxon>Metazoa</taxon>
        <taxon>Ecdysozoa</taxon>
        <taxon>Arthropoda</taxon>
        <taxon>Hexapoda</taxon>
        <taxon>Insecta</taxon>
        <taxon>Pterygota</taxon>
        <taxon>Neoptera</taxon>
        <taxon>Paraneoptera</taxon>
        <taxon>Hemiptera</taxon>
        <taxon>Heteroptera</taxon>
        <taxon>Panheteroptera</taxon>
        <taxon>Pentatomomorpha</taxon>
        <taxon>Pentatomoidea</taxon>
        <taxon>Pentatomidae</taxon>
        <taxon>Pentatominae</taxon>
        <taxon>Nezara</taxon>
    </lineage>
</organism>
<keyword evidence="8" id="KW-1185">Reference proteome</keyword>
<dbReference type="SUPFAM" id="SSF52833">
    <property type="entry name" value="Thioredoxin-like"/>
    <property type="match status" value="1"/>
</dbReference>
<accession>A0A9P0DXL8</accession>
<dbReference type="PROSITE" id="PS50404">
    <property type="entry name" value="GST_NTER"/>
    <property type="match status" value="1"/>
</dbReference>
<dbReference type="Gene3D" id="3.40.30.10">
    <property type="entry name" value="Glutaredoxin"/>
    <property type="match status" value="1"/>
</dbReference>
<feature type="domain" description="GST C-terminal" evidence="6">
    <location>
        <begin position="83"/>
        <end position="204"/>
    </location>
</feature>
<dbReference type="GO" id="GO:0006749">
    <property type="term" value="P:glutathione metabolic process"/>
    <property type="evidence" value="ECO:0007669"/>
    <property type="project" value="TreeGrafter"/>
</dbReference>
<dbReference type="InterPro" id="IPR036282">
    <property type="entry name" value="Glutathione-S-Trfase_C_sf"/>
</dbReference>
<dbReference type="OrthoDB" id="414243at2759"/>
<evidence type="ECO:0000256" key="3">
    <source>
        <dbReference type="ARBA" id="ARBA00038317"/>
    </source>
</evidence>
<dbReference type="InterPro" id="IPR036249">
    <property type="entry name" value="Thioredoxin-like_sf"/>
</dbReference>